<proteinExistence type="predicted"/>
<organism evidence="1">
    <name type="scientific">Clostridium botulinum B str. Osaka05</name>
    <dbReference type="NCBI Taxonomy" id="1407017"/>
    <lineage>
        <taxon>Bacteria</taxon>
        <taxon>Bacillati</taxon>
        <taxon>Bacillota</taxon>
        <taxon>Clostridia</taxon>
        <taxon>Eubacteriales</taxon>
        <taxon>Clostridiaceae</taxon>
        <taxon>Clostridium</taxon>
    </lineage>
</organism>
<dbReference type="Proteomes" id="UP000054164">
    <property type="component" value="Unassembled WGS sequence"/>
</dbReference>
<dbReference type="RefSeq" id="WP_030031772.1">
    <property type="nucleotide sequence ID" value="NZ_BA000058.1"/>
</dbReference>
<evidence type="ECO:0000313" key="1">
    <source>
        <dbReference type="EMBL" id="BAO04737.1"/>
    </source>
</evidence>
<accession>A0A060N4P7</accession>
<dbReference type="AlphaFoldDB" id="A0A060N4P7"/>
<reference evidence="1" key="1">
    <citation type="submission" date="2013-10" db="EMBL/GenBank/DDBJ databases">
        <title>Draft genome sequence of Clostridium botulinum type B strain Osaka05.</title>
        <authorList>
            <person name="Sakaguchi Y."/>
            <person name="Hosomi K."/>
            <person name="Uchiyama J."/>
            <person name="Ogura Y."/>
            <person name="Sakaguchi M."/>
            <person name="Kohda T."/>
            <person name="Mukamoto M."/>
            <person name="Misawa N."/>
            <person name="Matsuzaki S."/>
            <person name="Hayashi T."/>
            <person name="Kozaki S."/>
        </authorList>
    </citation>
    <scope>NUCLEOTIDE SEQUENCE</scope>
    <source>
        <strain evidence="1">Osaka05</strain>
    </source>
</reference>
<sequence length="85" mass="9879">MLKCGDVVVLKTPKEIQLKYGAFDKDGVIKVGSQVYTREMFEEYGKYLFVVKRVAEGDCCVIFFNNHNGFWYSVTTGMLKKKYKF</sequence>
<name>A0A060N4P7_CLOBO</name>
<dbReference type="HOGENOM" id="CLU_2506823_0_0_9"/>
<dbReference type="EMBL" id="BA000058">
    <property type="protein sequence ID" value="BAO04737.1"/>
    <property type="molecule type" value="Genomic_DNA"/>
</dbReference>
<protein>
    <submittedName>
        <fullName evidence="1">NADPH-dependent FMN reductase</fullName>
    </submittedName>
</protein>
<gene>
    <name evidence="1" type="ORF">CBO05P1_018</name>
</gene>